<feature type="transmembrane region" description="Helical" evidence="8">
    <location>
        <begin position="192"/>
        <end position="218"/>
    </location>
</feature>
<dbReference type="PANTHER" id="PTHR30269:SF0">
    <property type="entry name" value="MEMBRANE TRANSPORTER PROTEIN YFCA-RELATED"/>
    <property type="match status" value="1"/>
</dbReference>
<evidence type="ECO:0000256" key="2">
    <source>
        <dbReference type="ARBA" id="ARBA00009142"/>
    </source>
</evidence>
<dbReference type="RefSeq" id="WP_380701113.1">
    <property type="nucleotide sequence ID" value="NZ_JBHSAP010000003.1"/>
</dbReference>
<keyword evidence="4 8" id="KW-1003">Cell membrane</keyword>
<comment type="subcellular location">
    <subcellularLocation>
        <location evidence="1 8">Cell membrane</location>
        <topology evidence="1 8">Multi-pass membrane protein</topology>
    </subcellularLocation>
</comment>
<gene>
    <name evidence="9" type="ORF">ACFOUO_00625</name>
</gene>
<keyword evidence="7 8" id="KW-0472">Membrane</keyword>
<dbReference type="Pfam" id="PF01925">
    <property type="entry name" value="TauE"/>
    <property type="match status" value="1"/>
</dbReference>
<comment type="caution">
    <text evidence="9">The sequence shown here is derived from an EMBL/GenBank/DDBJ whole genome shotgun (WGS) entry which is preliminary data.</text>
</comment>
<keyword evidence="5 8" id="KW-0812">Transmembrane</keyword>
<evidence type="ECO:0000313" key="10">
    <source>
        <dbReference type="Proteomes" id="UP001595843"/>
    </source>
</evidence>
<dbReference type="Proteomes" id="UP001595843">
    <property type="component" value="Unassembled WGS sequence"/>
</dbReference>
<dbReference type="EMBL" id="JBHSAP010000003">
    <property type="protein sequence ID" value="MFC4075317.1"/>
    <property type="molecule type" value="Genomic_DNA"/>
</dbReference>
<evidence type="ECO:0000256" key="3">
    <source>
        <dbReference type="ARBA" id="ARBA00022448"/>
    </source>
</evidence>
<keyword evidence="10" id="KW-1185">Reference proteome</keyword>
<comment type="similarity">
    <text evidence="2 8">Belongs to the 4-toluene sulfonate uptake permease (TSUP) (TC 2.A.102) family.</text>
</comment>
<evidence type="ECO:0000256" key="7">
    <source>
        <dbReference type="ARBA" id="ARBA00023136"/>
    </source>
</evidence>
<evidence type="ECO:0000256" key="1">
    <source>
        <dbReference type="ARBA" id="ARBA00004651"/>
    </source>
</evidence>
<dbReference type="PANTHER" id="PTHR30269">
    <property type="entry name" value="TRANSMEMBRANE PROTEIN YFCA"/>
    <property type="match status" value="1"/>
</dbReference>
<dbReference type="InterPro" id="IPR052017">
    <property type="entry name" value="TSUP"/>
</dbReference>
<name>A0ABV8J8V6_9BACL</name>
<feature type="transmembrane region" description="Helical" evidence="8">
    <location>
        <begin position="131"/>
        <end position="148"/>
    </location>
</feature>
<keyword evidence="6 8" id="KW-1133">Transmembrane helix</keyword>
<feature type="transmembrane region" description="Helical" evidence="8">
    <location>
        <begin position="101"/>
        <end position="119"/>
    </location>
</feature>
<organism evidence="9 10">
    <name type="scientific">Salinithrix halophila</name>
    <dbReference type="NCBI Taxonomy" id="1485204"/>
    <lineage>
        <taxon>Bacteria</taxon>
        <taxon>Bacillati</taxon>
        <taxon>Bacillota</taxon>
        <taxon>Bacilli</taxon>
        <taxon>Bacillales</taxon>
        <taxon>Thermoactinomycetaceae</taxon>
        <taxon>Salinithrix</taxon>
    </lineage>
</organism>
<feature type="transmembrane region" description="Helical" evidence="8">
    <location>
        <begin position="154"/>
        <end position="172"/>
    </location>
</feature>
<evidence type="ECO:0000313" key="9">
    <source>
        <dbReference type="EMBL" id="MFC4075317.1"/>
    </source>
</evidence>
<accession>A0ABV8J8V6</accession>
<proteinExistence type="inferred from homology"/>
<evidence type="ECO:0000256" key="5">
    <source>
        <dbReference type="ARBA" id="ARBA00022692"/>
    </source>
</evidence>
<keyword evidence="3" id="KW-0813">Transport</keyword>
<feature type="transmembrane region" description="Helical" evidence="8">
    <location>
        <begin position="230"/>
        <end position="248"/>
    </location>
</feature>
<dbReference type="InterPro" id="IPR002781">
    <property type="entry name" value="TM_pro_TauE-like"/>
</dbReference>
<evidence type="ECO:0000256" key="4">
    <source>
        <dbReference type="ARBA" id="ARBA00022475"/>
    </source>
</evidence>
<feature type="transmembrane region" description="Helical" evidence="8">
    <location>
        <begin position="77"/>
        <end position="95"/>
    </location>
</feature>
<protein>
    <recommendedName>
        <fullName evidence="8">Probable membrane transporter protein</fullName>
    </recommendedName>
</protein>
<evidence type="ECO:0000256" key="6">
    <source>
        <dbReference type="ARBA" id="ARBA00022989"/>
    </source>
</evidence>
<sequence length="251" mass="27098">MDFSLEVFLLLFLVAILAGWVDTIAGGGGMLTIPAMLLVGIPPSVAVSTNKLQGSSGTFIATLFFIKKKAIDLKSMWLSIVMVFIGSIVGGWLVLHIDPKYLVMILPFLLIAIGLYFLFSPNVENKDRPMKISISVFALAIAPILGFYDGFFGPGTGSLIALSFITLCGYGASKATANAKVLNFTSNISALLYFVIFGQIAWSIGLIMMLGQILGSFIGARMVFTKGVSLIRPVVIIVCFMMAVRIFIQNF</sequence>
<feature type="transmembrane region" description="Helical" evidence="8">
    <location>
        <begin position="47"/>
        <end position="65"/>
    </location>
</feature>
<reference evidence="10" key="1">
    <citation type="journal article" date="2019" name="Int. J. Syst. Evol. Microbiol.">
        <title>The Global Catalogue of Microorganisms (GCM) 10K type strain sequencing project: providing services to taxonomists for standard genome sequencing and annotation.</title>
        <authorList>
            <consortium name="The Broad Institute Genomics Platform"/>
            <consortium name="The Broad Institute Genome Sequencing Center for Infectious Disease"/>
            <person name="Wu L."/>
            <person name="Ma J."/>
        </authorList>
    </citation>
    <scope>NUCLEOTIDE SEQUENCE [LARGE SCALE GENOMIC DNA]</scope>
    <source>
        <strain evidence="10">IBRC-M 10813</strain>
    </source>
</reference>
<evidence type="ECO:0000256" key="8">
    <source>
        <dbReference type="RuleBase" id="RU363041"/>
    </source>
</evidence>